<proteinExistence type="predicted"/>
<evidence type="ECO:0000313" key="1">
    <source>
        <dbReference type="EMBL" id="ABO54213.1"/>
    </source>
</evidence>
<dbReference type="KEGG" id="bvi:Bcep1808_1202"/>
<protein>
    <submittedName>
        <fullName evidence="1">Uncharacterized protein</fullName>
    </submittedName>
</protein>
<dbReference type="EMBL" id="CP000614">
    <property type="protein sequence ID" value="ABO54213.1"/>
    <property type="molecule type" value="Genomic_DNA"/>
</dbReference>
<gene>
    <name evidence="1" type="ordered locus">Bcep1808_1202</name>
</gene>
<accession>A4JD60</accession>
<evidence type="ECO:0000313" key="2">
    <source>
        <dbReference type="Proteomes" id="UP000002287"/>
    </source>
</evidence>
<dbReference type="HOGENOM" id="CLU_3041344_0_0_4"/>
<name>A4JD60_BURVG</name>
<dbReference type="AlphaFoldDB" id="A4JD60"/>
<reference evidence="2" key="1">
    <citation type="submission" date="2007-03" db="EMBL/GenBank/DDBJ databases">
        <title>Complete sequence of chromosome 1 of Burkholderia vietnamiensis G4.</title>
        <authorList>
            <consortium name="US DOE Joint Genome Institute"/>
            <person name="Copeland A."/>
            <person name="Lucas S."/>
            <person name="Lapidus A."/>
            <person name="Barry K."/>
            <person name="Detter J.C."/>
            <person name="Glavina del Rio T."/>
            <person name="Hammon N."/>
            <person name="Israni S."/>
            <person name="Dalin E."/>
            <person name="Tice H."/>
            <person name="Pitluck S."/>
            <person name="Chain P."/>
            <person name="Malfatti S."/>
            <person name="Shin M."/>
            <person name="Vergez L."/>
            <person name="Schmutz J."/>
            <person name="Larimer F."/>
            <person name="Land M."/>
            <person name="Hauser L."/>
            <person name="Kyrpides N."/>
            <person name="Tiedje J."/>
            <person name="Richardson P."/>
        </authorList>
    </citation>
    <scope>NUCLEOTIDE SEQUENCE [LARGE SCALE GENOMIC DNA]</scope>
    <source>
        <strain evidence="2">G4 / LMG 22486</strain>
    </source>
</reference>
<dbReference type="Proteomes" id="UP000002287">
    <property type="component" value="Chromosome 1"/>
</dbReference>
<sequence length="54" mass="5900">MLTIGLIKHVRGDHCTPFALPAARIARPPRTSFGIVAHALRHPLSPIRTANPPR</sequence>
<organism evidence="1 2">
    <name type="scientific">Burkholderia vietnamiensis (strain G4 / LMG 22486)</name>
    <name type="common">Burkholderia cepacia (strain R1808)</name>
    <dbReference type="NCBI Taxonomy" id="269482"/>
    <lineage>
        <taxon>Bacteria</taxon>
        <taxon>Pseudomonadati</taxon>
        <taxon>Pseudomonadota</taxon>
        <taxon>Betaproteobacteria</taxon>
        <taxon>Burkholderiales</taxon>
        <taxon>Burkholderiaceae</taxon>
        <taxon>Burkholderia</taxon>
        <taxon>Burkholderia cepacia complex</taxon>
    </lineage>
</organism>